<dbReference type="InterPro" id="IPR036034">
    <property type="entry name" value="PDZ_sf"/>
</dbReference>
<evidence type="ECO:0000256" key="9">
    <source>
        <dbReference type="SAM" id="MobiDB-lite"/>
    </source>
</evidence>
<gene>
    <name evidence="11" type="ORF">NPRO_09110</name>
</gene>
<comment type="similarity">
    <text evidence="2 7">Belongs to the peptidase S41B family.</text>
</comment>
<dbReference type="Pfam" id="PF26549">
    <property type="entry name" value="Tricorn_N"/>
    <property type="match status" value="1"/>
</dbReference>
<keyword evidence="5 7" id="KW-0378">Hydrolase</keyword>
<dbReference type="SUPFAM" id="SSF82171">
    <property type="entry name" value="DPP6 N-terminal domain-like"/>
    <property type="match status" value="1"/>
</dbReference>
<dbReference type="CDD" id="cd07562">
    <property type="entry name" value="Peptidase_S41_TRI"/>
    <property type="match status" value="1"/>
</dbReference>
<keyword evidence="6 7" id="KW-0720">Serine protease</keyword>
<dbReference type="InterPro" id="IPR029045">
    <property type="entry name" value="ClpP/crotonase-like_dom_sf"/>
</dbReference>
<reference evidence="11" key="1">
    <citation type="journal article" name="DNA Res.">
        <title>The physiological potential of anammox bacteria as revealed by their core genome structure.</title>
        <authorList>
            <person name="Okubo T."/>
            <person name="Toyoda A."/>
            <person name="Fukuhara K."/>
            <person name="Uchiyama I."/>
            <person name="Harigaya Y."/>
            <person name="Kuroiwa M."/>
            <person name="Suzuki T."/>
            <person name="Murakami Y."/>
            <person name="Suwa Y."/>
            <person name="Takami H."/>
        </authorList>
    </citation>
    <scope>NUCLEOTIDE SEQUENCE</scope>
    <source>
        <strain evidence="11">317325-2</strain>
    </source>
</reference>
<feature type="region of interest" description="Disordered" evidence="9">
    <location>
        <begin position="528"/>
        <end position="554"/>
    </location>
</feature>
<dbReference type="PROSITE" id="PS50106">
    <property type="entry name" value="PDZ"/>
    <property type="match status" value="1"/>
</dbReference>
<dbReference type="AlphaFoldDB" id="A0A809S405"/>
<keyword evidence="4 7" id="KW-0645">Protease</keyword>
<dbReference type="Pfam" id="PF14685">
    <property type="entry name" value="PDZ_Tricorn"/>
    <property type="match status" value="1"/>
</dbReference>
<comment type="subcellular location">
    <subcellularLocation>
        <location evidence="1 7">Cytoplasm</location>
    </subcellularLocation>
</comment>
<dbReference type="Gene3D" id="3.30.750.44">
    <property type="match status" value="1"/>
</dbReference>
<dbReference type="InterPro" id="IPR015943">
    <property type="entry name" value="WD40/YVTN_repeat-like_dom_sf"/>
</dbReference>
<dbReference type="Pfam" id="PF03572">
    <property type="entry name" value="Peptidase_S41"/>
    <property type="match status" value="1"/>
</dbReference>
<keyword evidence="3 7" id="KW-0963">Cytoplasm</keyword>
<dbReference type="InterPro" id="IPR012393">
    <property type="entry name" value="Tricorn_protease"/>
</dbReference>
<dbReference type="GO" id="GO:0008236">
    <property type="term" value="F:serine-type peptidase activity"/>
    <property type="evidence" value="ECO:0007669"/>
    <property type="project" value="UniProtKB-UniRule"/>
</dbReference>
<evidence type="ECO:0000256" key="2">
    <source>
        <dbReference type="ARBA" id="ARBA00008524"/>
    </source>
</evidence>
<dbReference type="Proteomes" id="UP000662873">
    <property type="component" value="Chromosome"/>
</dbReference>
<evidence type="ECO:0000256" key="4">
    <source>
        <dbReference type="ARBA" id="ARBA00022670"/>
    </source>
</evidence>
<evidence type="ECO:0000256" key="3">
    <source>
        <dbReference type="ARBA" id="ARBA00022490"/>
    </source>
</evidence>
<evidence type="ECO:0000313" key="12">
    <source>
        <dbReference type="Proteomes" id="UP000662873"/>
    </source>
</evidence>
<proteinExistence type="inferred from homology"/>
<dbReference type="SUPFAM" id="SSF52096">
    <property type="entry name" value="ClpP/crotonase"/>
    <property type="match status" value="1"/>
</dbReference>
<dbReference type="InterPro" id="IPR028204">
    <property type="entry name" value="Tricorn_C1"/>
</dbReference>
<dbReference type="InterPro" id="IPR001478">
    <property type="entry name" value="PDZ"/>
</dbReference>
<dbReference type="EMBL" id="AP021858">
    <property type="protein sequence ID" value="BBO23316.1"/>
    <property type="molecule type" value="Genomic_DNA"/>
</dbReference>
<dbReference type="SUPFAM" id="SSF50156">
    <property type="entry name" value="PDZ domain-like"/>
    <property type="match status" value="1"/>
</dbReference>
<dbReference type="GO" id="GO:0006508">
    <property type="term" value="P:proteolysis"/>
    <property type="evidence" value="ECO:0007669"/>
    <property type="project" value="UniProtKB-UniRule"/>
</dbReference>
<evidence type="ECO:0000313" key="11">
    <source>
        <dbReference type="EMBL" id="BBO23316.1"/>
    </source>
</evidence>
<dbReference type="Gene3D" id="2.120.10.60">
    <property type="entry name" value="Tricorn protease N-terminal domain"/>
    <property type="match status" value="1"/>
</dbReference>
<organism evidence="11 12">
    <name type="scientific">Candidatus Nitrosymbiomonas proteolyticus</name>
    <dbReference type="NCBI Taxonomy" id="2608984"/>
    <lineage>
        <taxon>Bacteria</taxon>
        <taxon>Bacillati</taxon>
        <taxon>Armatimonadota</taxon>
        <taxon>Armatimonadota incertae sedis</taxon>
        <taxon>Candidatus Nitrosymbiomonas</taxon>
    </lineage>
</organism>
<dbReference type="Gene3D" id="2.130.10.10">
    <property type="entry name" value="YVTN repeat-like/Quinoprotein amine dehydrogenase"/>
    <property type="match status" value="1"/>
</dbReference>
<dbReference type="SMART" id="SM00245">
    <property type="entry name" value="TSPc"/>
    <property type="match status" value="1"/>
</dbReference>
<feature type="active site" description="Charge relay system" evidence="8">
    <location>
        <position position="1005"/>
    </location>
</feature>
<dbReference type="Gene3D" id="3.90.226.10">
    <property type="entry name" value="2-enoyl-CoA Hydratase, Chain A, domain 1"/>
    <property type="match status" value="1"/>
</dbReference>
<protein>
    <recommendedName>
        <fullName evidence="7">Tricorn protease homolog</fullName>
        <ecNumber evidence="7">3.4.21.-</ecNumber>
    </recommendedName>
</protein>
<dbReference type="EC" id="3.4.21.-" evidence="7"/>
<evidence type="ECO:0000256" key="8">
    <source>
        <dbReference type="PIRSR" id="PIRSR036421-1"/>
    </source>
</evidence>
<sequence>MTALLLGACLASPVLAEEMRLMRFPDIHGDTVVFTYASDLWTAKREGGLARRITSHPGQETRARISPDGKFVAFSGEYDGNVDVFVVPIEGGEPKRLSYDPVSDLVLDWTPDGKIAYKSLSGTFNSKQPRMWVVDPKGGLPAASALQEVSDGSFSPDGKSMAFNRVSSHQFNWRRYRGGTQGRISLYEFATNKYSELPSKSENSWHPMWIGNAVYYASDRNQGTVNLYRYDLGNRQDRQLTTYADADIKWPASDGKSIVFERDGYLHVFDIATSKTEKLAPMVLSDFLNARPTVRSLGDQITSLSLSPSGVRVAVEARGEVFSVPKENGETRNMTHSTRYRERFPAWSPDGQNIAFVSDASGENEVYMQPQLGGESARLTTGFQGQITGIEWTPNSKKIAISTRSNELWLLDVESKGLRKVFRANYGLVGWDISPDSKWVAYVNQKPSQLGAIYLYNIESGQEHEVTDGRYDDASVTFDMNGKYLYLVSARTFGPTMGHFELAMAPMDVQRVYVVPLAKTTANPLLASVDEEPVKKPGAEGENQGGAGQQPASQEVKIDLDGLSDRVLPLPMPAGNYAGVIGLKNGLLYLAEGGLFKFSLDDRQSQQIAPMIPGQFSLNASRTKIAYFAGGTLGIADIRPGLQVGQGRVSTAGITAPWSPTDEWEQIFDEAWRYFRDNFYDPGLLGLDWKAVGDRYRGYLPYVRHRDDLNYILGLMIGELGTGHAYVGGGDMGAGSPGVPVGMLGCDYSIEGNHVRFKKIYPGANYEESFRSPLRDPGVNVQEGDYLLEIDGQPVDATVHPASLLIRKVGRTVVLTVNSTPSLEGARKERVRPISTENQLRYWSWVEDARKYVQEKSGGKIGYMHIPDTQFSGTTEFMRGFWSQTDKEAWIVDERWNGGGFVQPWFVDTLARRIRAGIIARNTNEWTDAVAMEGPKAMLINQYAGSGGDFFPWMFRQARLGPLIGMRTWGGLVGISGSAPLIDGGFLTAPEFGLYDRETGKWIAENTGVAPDIEVDLKPDDVAAGRDPQLDRAIEHLLNELKKGKQGIKRPPFPAIKPGS</sequence>
<feature type="active site" description="Nucleophile" evidence="8">
    <location>
        <position position="946"/>
    </location>
</feature>
<dbReference type="PANTHER" id="PTHR43253:SF1">
    <property type="entry name" value="TRICORN PROTEASE HOMOLOG 2-RELATED"/>
    <property type="match status" value="1"/>
</dbReference>
<feature type="domain" description="PDZ" evidence="10">
    <location>
        <begin position="742"/>
        <end position="821"/>
    </location>
</feature>
<dbReference type="Pfam" id="PF14684">
    <property type="entry name" value="Tricorn_C1"/>
    <property type="match status" value="1"/>
</dbReference>
<evidence type="ECO:0000256" key="7">
    <source>
        <dbReference type="PIRNR" id="PIRNR036421"/>
    </source>
</evidence>
<dbReference type="PANTHER" id="PTHR43253">
    <property type="entry name" value="TRICORN PROTEASE HOMOLOG 2-RELATED"/>
    <property type="match status" value="1"/>
</dbReference>
<feature type="active site" description="Charge relay system" evidence="8">
    <location>
        <position position="724"/>
    </location>
</feature>
<evidence type="ECO:0000259" key="10">
    <source>
        <dbReference type="PROSITE" id="PS50106"/>
    </source>
</evidence>
<dbReference type="Gene3D" id="2.30.42.10">
    <property type="match status" value="1"/>
</dbReference>
<dbReference type="InterPro" id="IPR029414">
    <property type="entry name" value="Tricorn_PDZ"/>
</dbReference>
<dbReference type="InterPro" id="IPR005151">
    <property type="entry name" value="Tail-specific_protease"/>
</dbReference>
<dbReference type="GO" id="GO:0005737">
    <property type="term" value="C:cytoplasm"/>
    <property type="evidence" value="ECO:0007669"/>
    <property type="project" value="UniProtKB-SubCell"/>
</dbReference>
<evidence type="ECO:0000256" key="5">
    <source>
        <dbReference type="ARBA" id="ARBA00022801"/>
    </source>
</evidence>
<dbReference type="KEGG" id="npy:NPRO_09110"/>
<comment type="function">
    <text evidence="7">Degrades oligopeptides.</text>
</comment>
<dbReference type="Pfam" id="PF26550">
    <property type="entry name" value="Tricorn_2nd"/>
    <property type="match status" value="1"/>
</dbReference>
<name>A0A809S405_9BACT</name>
<dbReference type="SUPFAM" id="SSF69304">
    <property type="entry name" value="Tricorn protease N-terminal domain"/>
    <property type="match status" value="1"/>
</dbReference>
<evidence type="ECO:0000256" key="1">
    <source>
        <dbReference type="ARBA" id="ARBA00004496"/>
    </source>
</evidence>
<evidence type="ECO:0000256" key="6">
    <source>
        <dbReference type="ARBA" id="ARBA00022825"/>
    </source>
</evidence>
<dbReference type="PIRSF" id="PIRSF036421">
    <property type="entry name" value="Tricorn_protease"/>
    <property type="match status" value="1"/>
</dbReference>
<accession>A0A809S405</accession>